<evidence type="ECO:0000313" key="1">
    <source>
        <dbReference type="EMBL" id="KAL0924616.1"/>
    </source>
</evidence>
<dbReference type="Proteomes" id="UP001552299">
    <property type="component" value="Unassembled WGS sequence"/>
</dbReference>
<name>A0ABD0VIU6_DENTH</name>
<accession>A0ABD0VIU6</accession>
<protein>
    <submittedName>
        <fullName evidence="1">Uncharacterized protein</fullName>
    </submittedName>
</protein>
<sequence length="271" mass="30725">MFPLCLSSTPSFLFYLPPQNYFQTRTLTPSPLCCNLPRNQSLNYTRTLTFFPIQSISSESSASPPLLVEDIIERDWSFLDVDAVNSDDERRRKIHRNILAAAIREGSRVLVCMGNEWFVDRLVESVPSCELLLFIHESLFALAMIKEKYDNVRCWQGEITALPERFSRFDAVFVCYFPGMGVPLDQLLCSVGSRCSPGSRLLICFDQGREVIEGSHRQLYPDRLTNELPEKSALEKAAAGHSFQIIEFVDEPTFYLAVLMFTGSGLSAQQL</sequence>
<proteinExistence type="predicted"/>
<organism evidence="1 2">
    <name type="scientific">Dendrobium thyrsiflorum</name>
    <name type="common">Pinecone-like raceme dendrobium</name>
    <name type="synonym">Orchid</name>
    <dbReference type="NCBI Taxonomy" id="117978"/>
    <lineage>
        <taxon>Eukaryota</taxon>
        <taxon>Viridiplantae</taxon>
        <taxon>Streptophyta</taxon>
        <taxon>Embryophyta</taxon>
        <taxon>Tracheophyta</taxon>
        <taxon>Spermatophyta</taxon>
        <taxon>Magnoliopsida</taxon>
        <taxon>Liliopsida</taxon>
        <taxon>Asparagales</taxon>
        <taxon>Orchidaceae</taxon>
        <taxon>Epidendroideae</taxon>
        <taxon>Malaxideae</taxon>
        <taxon>Dendrobiinae</taxon>
        <taxon>Dendrobium</taxon>
    </lineage>
</organism>
<dbReference type="PANTHER" id="PTHR37217:SF1">
    <property type="entry name" value="EXPRESSED PROTEIN"/>
    <property type="match status" value="1"/>
</dbReference>
<dbReference type="Gene3D" id="3.40.50.150">
    <property type="entry name" value="Vaccinia Virus protein VP39"/>
    <property type="match status" value="1"/>
</dbReference>
<evidence type="ECO:0000313" key="2">
    <source>
        <dbReference type="Proteomes" id="UP001552299"/>
    </source>
</evidence>
<dbReference type="SUPFAM" id="SSF53335">
    <property type="entry name" value="S-adenosyl-L-methionine-dependent methyltransferases"/>
    <property type="match status" value="1"/>
</dbReference>
<dbReference type="PANTHER" id="PTHR37217">
    <property type="entry name" value="EXPRESSED PROTEIN"/>
    <property type="match status" value="1"/>
</dbReference>
<dbReference type="EMBL" id="JANQDX010000005">
    <property type="protein sequence ID" value="KAL0924616.1"/>
    <property type="molecule type" value="Genomic_DNA"/>
</dbReference>
<gene>
    <name evidence="1" type="ORF">M5K25_005461</name>
</gene>
<keyword evidence="2" id="KW-1185">Reference proteome</keyword>
<comment type="caution">
    <text evidence="1">The sequence shown here is derived from an EMBL/GenBank/DDBJ whole genome shotgun (WGS) entry which is preliminary data.</text>
</comment>
<dbReference type="AlphaFoldDB" id="A0ABD0VIU6"/>
<reference evidence="1 2" key="1">
    <citation type="journal article" date="2024" name="Plant Biotechnol. J.">
        <title>Dendrobium thyrsiflorum genome and its molecular insights into genes involved in important horticultural traits.</title>
        <authorList>
            <person name="Chen B."/>
            <person name="Wang J.Y."/>
            <person name="Zheng P.J."/>
            <person name="Li K.L."/>
            <person name="Liang Y.M."/>
            <person name="Chen X.F."/>
            <person name="Zhang C."/>
            <person name="Zhao X."/>
            <person name="He X."/>
            <person name="Zhang G.Q."/>
            <person name="Liu Z.J."/>
            <person name="Xu Q."/>
        </authorList>
    </citation>
    <scope>NUCLEOTIDE SEQUENCE [LARGE SCALE GENOMIC DNA]</scope>
    <source>
        <strain evidence="1">GZMU011</strain>
    </source>
</reference>
<dbReference type="InterPro" id="IPR029063">
    <property type="entry name" value="SAM-dependent_MTases_sf"/>
</dbReference>